<keyword evidence="4" id="KW-1185">Reference proteome</keyword>
<feature type="compositionally biased region" description="Polar residues" evidence="1">
    <location>
        <begin position="425"/>
        <end position="434"/>
    </location>
</feature>
<dbReference type="GeneID" id="59303759"/>
<evidence type="ECO:0000313" key="4">
    <source>
        <dbReference type="Proteomes" id="UP000530670"/>
    </source>
</evidence>
<protein>
    <recommendedName>
        <fullName evidence="2">HNH nuclease domain-containing protein</fullName>
    </recommendedName>
</protein>
<name>A0A8H5RSR1_9HYPO</name>
<gene>
    <name evidence="3" type="ORF">FTJAE_5023</name>
</gene>
<dbReference type="Pfam" id="PF13391">
    <property type="entry name" value="HNH_2"/>
    <property type="match status" value="1"/>
</dbReference>
<accession>A0A8H5RSR1</accession>
<evidence type="ECO:0000256" key="1">
    <source>
        <dbReference type="SAM" id="MobiDB-lite"/>
    </source>
</evidence>
<feature type="compositionally biased region" description="Polar residues" evidence="1">
    <location>
        <begin position="385"/>
        <end position="408"/>
    </location>
</feature>
<dbReference type="EMBL" id="JAAQRI010000094">
    <property type="protein sequence ID" value="KAF5638952.1"/>
    <property type="molecule type" value="Genomic_DNA"/>
</dbReference>
<comment type="caution">
    <text evidence="3">The sequence shown here is derived from an EMBL/GenBank/DDBJ whole genome shotgun (WGS) entry which is preliminary data.</text>
</comment>
<dbReference type="AlphaFoldDB" id="A0A8H5RSR1"/>
<evidence type="ECO:0000259" key="2">
    <source>
        <dbReference type="Pfam" id="PF13391"/>
    </source>
</evidence>
<dbReference type="InterPro" id="IPR003615">
    <property type="entry name" value="HNH_nuc"/>
</dbReference>
<feature type="region of interest" description="Disordered" evidence="1">
    <location>
        <begin position="144"/>
        <end position="203"/>
    </location>
</feature>
<dbReference type="RefSeq" id="XP_037207855.1">
    <property type="nucleotide sequence ID" value="XM_037351489.1"/>
</dbReference>
<feature type="compositionally biased region" description="Polar residues" evidence="1">
    <location>
        <begin position="182"/>
        <end position="196"/>
    </location>
</feature>
<evidence type="ECO:0000313" key="3">
    <source>
        <dbReference type="EMBL" id="KAF5638952.1"/>
    </source>
</evidence>
<organism evidence="3 4">
    <name type="scientific">Fusarium tjaetaba</name>
    <dbReference type="NCBI Taxonomy" id="1567544"/>
    <lineage>
        <taxon>Eukaryota</taxon>
        <taxon>Fungi</taxon>
        <taxon>Dikarya</taxon>
        <taxon>Ascomycota</taxon>
        <taxon>Pezizomycotina</taxon>
        <taxon>Sordariomycetes</taxon>
        <taxon>Hypocreomycetidae</taxon>
        <taxon>Hypocreales</taxon>
        <taxon>Nectriaceae</taxon>
        <taxon>Fusarium</taxon>
        <taxon>Fusarium fujikuroi species complex</taxon>
    </lineage>
</organism>
<dbReference type="OrthoDB" id="2142759at2759"/>
<reference evidence="3 4" key="1">
    <citation type="submission" date="2020-05" db="EMBL/GenBank/DDBJ databases">
        <title>Identification and distribution of gene clusters putatively required for synthesis of sphingolipid metabolism inhibitors in phylogenetically diverse species of the filamentous fungus Fusarium.</title>
        <authorList>
            <person name="Kim H.-S."/>
            <person name="Busman M."/>
            <person name="Brown D.W."/>
            <person name="Divon H."/>
            <person name="Uhlig S."/>
            <person name="Proctor R.H."/>
        </authorList>
    </citation>
    <scope>NUCLEOTIDE SEQUENCE [LARGE SCALE GENOMIC DNA]</scope>
    <source>
        <strain evidence="3 4">NRRL 66243</strain>
    </source>
</reference>
<sequence>MSNATVTPSMRAVAWNVHFTIGQDEDPGAFAGIYQVPGSDLVTFRNVCDELRLCFECPYDTSDNENEEPWTSIAFSLNQDSPSSLDPDLSFVTEAKLDRGVPSLAPLRPKEQNVLTYHIYYHKNCTLPPGSQLESHIQAQCARHLSSPSRRHDQRYLPPNKTPSDPKLAVMPLRKKLKARSVSPSKRSASGSTSPTKEVDDEFENVVAPASMKIDLDEARKVTNEFRSSCLNRATSCAVSGEGESWCPGPPIGPGIQACHIIPQHHYHVYPVAGGDADDDVPLESSLRRLKEAWQSTWSPRNGILLMKHLHDFFDARLFSIHPRTLRIRVFVPYNALTRFNGQRASVPNTIDRKALRHHYEMSCIENMAAERPILDVISPTASRMTSGMATPLTTKTDLPATPTSEDLSNGRAGDPTKRSRPNYPDQNQQREGSTTGDLLHTLHLVDLVDGRGQKRRGSHDDSTCSLDEWPEQYAADHFITSNNSREFLKDVDWELRKVKKRRQLMN</sequence>
<feature type="domain" description="HNH nuclease" evidence="2">
    <location>
        <begin position="237"/>
        <end position="322"/>
    </location>
</feature>
<feature type="region of interest" description="Disordered" evidence="1">
    <location>
        <begin position="385"/>
        <end position="440"/>
    </location>
</feature>
<proteinExistence type="predicted"/>
<dbReference type="Proteomes" id="UP000530670">
    <property type="component" value="Unassembled WGS sequence"/>
</dbReference>